<evidence type="ECO:0000256" key="1">
    <source>
        <dbReference type="SAM" id="Phobius"/>
    </source>
</evidence>
<feature type="transmembrane region" description="Helical" evidence="1">
    <location>
        <begin position="6"/>
        <end position="27"/>
    </location>
</feature>
<protein>
    <submittedName>
        <fullName evidence="2">Uncharacterized protein</fullName>
    </submittedName>
</protein>
<dbReference type="Proteomes" id="UP001055334">
    <property type="component" value="Segment"/>
</dbReference>
<evidence type="ECO:0000313" key="3">
    <source>
        <dbReference type="Proteomes" id="UP001055334"/>
    </source>
</evidence>
<accession>A0A9E6YMP4</accession>
<sequence>MVVFVACLAASLLDPLVFFLCAAIGFFIKSRISVLISACVYVAITLAFSGSIPAWEQHPTTILLAKAAVGAIFCLFGMAARGFTLRRRS</sequence>
<dbReference type="EMBL" id="OM141125">
    <property type="protein sequence ID" value="ULG00194.1"/>
    <property type="molecule type" value="Genomic_DNA"/>
</dbReference>
<name>A0A9E6YMP4_9CAUD</name>
<organism evidence="2 3">
    <name type="scientific">Pseudomonas phage PP9W2</name>
    <dbReference type="NCBI Taxonomy" id="2914450"/>
    <lineage>
        <taxon>Viruses</taxon>
        <taxon>Duplodnaviria</taxon>
        <taxon>Heunggongvirae</taxon>
        <taxon>Uroviricota</taxon>
        <taxon>Caudoviricetes</taxon>
        <taxon>Haihevirus</taxon>
        <taxon>Haihevirus PP9W2</taxon>
    </lineage>
</organism>
<keyword evidence="1" id="KW-0812">Transmembrane</keyword>
<proteinExistence type="predicted"/>
<reference evidence="2" key="1">
    <citation type="submission" date="2022-01" db="EMBL/GenBank/DDBJ databases">
        <authorList>
            <person name="Long X."/>
        </authorList>
    </citation>
    <scope>NUCLEOTIDE SEQUENCE</scope>
</reference>
<feature type="transmembrane region" description="Helical" evidence="1">
    <location>
        <begin position="61"/>
        <end position="80"/>
    </location>
</feature>
<evidence type="ECO:0000313" key="2">
    <source>
        <dbReference type="EMBL" id="ULG00194.1"/>
    </source>
</evidence>
<keyword evidence="1" id="KW-0472">Membrane</keyword>
<dbReference type="KEGG" id="vg:80397639"/>
<feature type="transmembrane region" description="Helical" evidence="1">
    <location>
        <begin position="34"/>
        <end position="55"/>
    </location>
</feature>
<keyword evidence="3" id="KW-1185">Reference proteome</keyword>
<dbReference type="RefSeq" id="YP_010773363.1">
    <property type="nucleotide sequence ID" value="NC_074662.1"/>
</dbReference>
<dbReference type="GeneID" id="80397639"/>
<keyword evidence="1" id="KW-1133">Transmembrane helix</keyword>